<name>A0A914QDU7_9BILA</name>
<dbReference type="Proteomes" id="UP000887578">
    <property type="component" value="Unplaced"/>
</dbReference>
<reference evidence="2" key="1">
    <citation type="submission" date="2022-11" db="UniProtKB">
        <authorList>
            <consortium name="WormBaseParasite"/>
        </authorList>
    </citation>
    <scope>IDENTIFICATION</scope>
</reference>
<dbReference type="AlphaFoldDB" id="A0A914QDU7"/>
<dbReference type="PANTHER" id="PTHR36649">
    <property type="entry name" value="UBIQUITIN-LIKE DOMAIN-CONTAINING PROTEIN"/>
    <property type="match status" value="1"/>
</dbReference>
<sequence>MDLKVLEAGLAAIIKPVHENDQTEGSFLNQILGNILGFSGSHPLSSNLFGTERLPSIARSLPKIPRGFLDAHHNVDFRNNQYVGKSFRRGGLPYECPSGSYRYALKVSDMYGDNKWLGKDKNAWAVAYHATSLKNALSIVENGFDFSKCKRNKFGNGMYFTPSPEHALNNYGVEFECDKKVSHILISHSWGTYIVKFQKYKLIIQVRIDYANLSPENIKSVDETGRGVEYWIATDKEQIRPYGICIYPLDN</sequence>
<evidence type="ECO:0000313" key="2">
    <source>
        <dbReference type="WBParaSite" id="PDA_v2.g29935.t1"/>
    </source>
</evidence>
<organism evidence="1 2">
    <name type="scientific">Panagrolaimus davidi</name>
    <dbReference type="NCBI Taxonomy" id="227884"/>
    <lineage>
        <taxon>Eukaryota</taxon>
        <taxon>Metazoa</taxon>
        <taxon>Ecdysozoa</taxon>
        <taxon>Nematoda</taxon>
        <taxon>Chromadorea</taxon>
        <taxon>Rhabditida</taxon>
        <taxon>Tylenchina</taxon>
        <taxon>Panagrolaimomorpha</taxon>
        <taxon>Panagrolaimoidea</taxon>
        <taxon>Panagrolaimidae</taxon>
        <taxon>Panagrolaimus</taxon>
    </lineage>
</organism>
<dbReference type="SUPFAM" id="SSF56399">
    <property type="entry name" value="ADP-ribosylation"/>
    <property type="match status" value="1"/>
</dbReference>
<proteinExistence type="predicted"/>
<dbReference type="Gene3D" id="3.90.228.10">
    <property type="match status" value="1"/>
</dbReference>
<evidence type="ECO:0000313" key="1">
    <source>
        <dbReference type="Proteomes" id="UP000887578"/>
    </source>
</evidence>
<protein>
    <submittedName>
        <fullName evidence="2">PARP catalytic domain-containing protein</fullName>
    </submittedName>
</protein>
<keyword evidence="1" id="KW-1185">Reference proteome</keyword>
<dbReference type="PANTHER" id="PTHR36649:SF28">
    <property type="entry name" value="UBIQUITIN-LIKE DOMAIN-CONTAINING PROTEIN"/>
    <property type="match status" value="1"/>
</dbReference>
<dbReference type="WBParaSite" id="PDA_v2.g29935.t1">
    <property type="protein sequence ID" value="PDA_v2.g29935.t1"/>
    <property type="gene ID" value="PDA_v2.g29935"/>
</dbReference>
<accession>A0A914QDU7</accession>